<gene>
    <name evidence="3" type="ORF">EV670_0542</name>
</gene>
<dbReference type="RefSeq" id="WP_130430270.1">
    <property type="nucleotide sequence ID" value="NZ_SHKP01000004.1"/>
</dbReference>
<proteinExistence type="predicted"/>
<sequence>MDSPDARAQGDTRRRTSSTRDWWLWAALPAIAALAGLWWLATPAPAPLLNLQTSELSQAALLRAQPGPTGPPAGRAPAVTDVTGHDEEAASTVAASVAAYDR</sequence>
<comment type="caution">
    <text evidence="3">The sequence shown here is derived from an EMBL/GenBank/DDBJ whole genome shotgun (WGS) entry which is preliminary data.</text>
</comment>
<keyword evidence="4" id="KW-1185">Reference proteome</keyword>
<keyword evidence="2" id="KW-1133">Transmembrane helix</keyword>
<reference evidence="3 4" key="1">
    <citation type="submission" date="2019-02" db="EMBL/GenBank/DDBJ databases">
        <title>Genomic Encyclopedia of Type Strains, Phase IV (KMG-IV): sequencing the most valuable type-strain genomes for metagenomic binning, comparative biology and taxonomic classification.</title>
        <authorList>
            <person name="Goeker M."/>
        </authorList>
    </citation>
    <scope>NUCLEOTIDE SEQUENCE [LARGE SCALE GENOMIC DNA]</scope>
    <source>
        <strain evidence="3 4">DSM 19570</strain>
    </source>
</reference>
<protein>
    <submittedName>
        <fullName evidence="3">Uncharacterized protein</fullName>
    </submittedName>
</protein>
<feature type="compositionally biased region" description="Low complexity" evidence="1">
    <location>
        <begin position="90"/>
        <end position="102"/>
    </location>
</feature>
<evidence type="ECO:0000256" key="2">
    <source>
        <dbReference type="SAM" id="Phobius"/>
    </source>
</evidence>
<evidence type="ECO:0000313" key="3">
    <source>
        <dbReference type="EMBL" id="RZU02516.1"/>
    </source>
</evidence>
<feature type="region of interest" description="Disordered" evidence="1">
    <location>
        <begin position="62"/>
        <end position="102"/>
    </location>
</feature>
<organism evidence="3 4">
    <name type="scientific">Rivibacter subsaxonicus</name>
    <dbReference type="NCBI Taxonomy" id="457575"/>
    <lineage>
        <taxon>Bacteria</taxon>
        <taxon>Pseudomonadati</taxon>
        <taxon>Pseudomonadota</taxon>
        <taxon>Betaproteobacteria</taxon>
        <taxon>Burkholderiales</taxon>
        <taxon>Rivibacter</taxon>
    </lineage>
</organism>
<keyword evidence="2" id="KW-0472">Membrane</keyword>
<accession>A0A4V2FUL9</accession>
<keyword evidence="2" id="KW-0812">Transmembrane</keyword>
<name>A0A4V2FUL9_9BURK</name>
<dbReference type="Proteomes" id="UP000293671">
    <property type="component" value="Unassembled WGS sequence"/>
</dbReference>
<feature type="transmembrane region" description="Helical" evidence="2">
    <location>
        <begin position="22"/>
        <end position="41"/>
    </location>
</feature>
<evidence type="ECO:0000313" key="4">
    <source>
        <dbReference type="Proteomes" id="UP000293671"/>
    </source>
</evidence>
<dbReference type="AlphaFoldDB" id="A0A4V2FUL9"/>
<dbReference type="EMBL" id="SHKP01000004">
    <property type="protein sequence ID" value="RZU02516.1"/>
    <property type="molecule type" value="Genomic_DNA"/>
</dbReference>
<evidence type="ECO:0000256" key="1">
    <source>
        <dbReference type="SAM" id="MobiDB-lite"/>
    </source>
</evidence>